<name>A0AAV2K8Q1_KNICA</name>
<proteinExistence type="predicted"/>
<reference evidence="1 2" key="1">
    <citation type="submission" date="2024-04" db="EMBL/GenBank/DDBJ databases">
        <authorList>
            <person name="Waldvogel A.-M."/>
            <person name="Schoenle A."/>
        </authorList>
    </citation>
    <scope>NUCLEOTIDE SEQUENCE [LARGE SCALE GENOMIC DNA]</scope>
</reference>
<accession>A0AAV2K8Q1</accession>
<sequence>MLCAPDALPALTSNGTDQSAHLLSLSPQTRVRTSSRSPLRSECAPPLALFSDQSASLLSLSSDQSAHLLSLPSDQSAPLLSLPSDQSAPLLSLSSDQSAHLLSLSSWSLRTPWAVLGPGFGTTVAALSLSSSEQSGTCRASLLRTDALQQDTRTD</sequence>
<organism evidence="1 2">
    <name type="scientific">Knipowitschia caucasica</name>
    <name type="common">Caucasian dwarf goby</name>
    <name type="synonym">Pomatoschistus caucasicus</name>
    <dbReference type="NCBI Taxonomy" id="637954"/>
    <lineage>
        <taxon>Eukaryota</taxon>
        <taxon>Metazoa</taxon>
        <taxon>Chordata</taxon>
        <taxon>Craniata</taxon>
        <taxon>Vertebrata</taxon>
        <taxon>Euteleostomi</taxon>
        <taxon>Actinopterygii</taxon>
        <taxon>Neopterygii</taxon>
        <taxon>Teleostei</taxon>
        <taxon>Neoteleostei</taxon>
        <taxon>Acanthomorphata</taxon>
        <taxon>Gobiaria</taxon>
        <taxon>Gobiiformes</taxon>
        <taxon>Gobioidei</taxon>
        <taxon>Gobiidae</taxon>
        <taxon>Gobiinae</taxon>
        <taxon>Knipowitschia</taxon>
    </lineage>
</organism>
<dbReference type="AlphaFoldDB" id="A0AAV2K8Q1"/>
<dbReference type="Proteomes" id="UP001497482">
    <property type="component" value="Chromosome 16"/>
</dbReference>
<evidence type="ECO:0000313" key="2">
    <source>
        <dbReference type="Proteomes" id="UP001497482"/>
    </source>
</evidence>
<protein>
    <submittedName>
        <fullName evidence="1">Uncharacterized protein</fullName>
    </submittedName>
</protein>
<keyword evidence="2" id="KW-1185">Reference proteome</keyword>
<gene>
    <name evidence="1" type="ORF">KC01_LOCUS15111</name>
</gene>
<dbReference type="EMBL" id="OZ035838">
    <property type="protein sequence ID" value="CAL1584843.1"/>
    <property type="molecule type" value="Genomic_DNA"/>
</dbReference>
<evidence type="ECO:0000313" key="1">
    <source>
        <dbReference type="EMBL" id="CAL1584843.1"/>
    </source>
</evidence>